<comment type="subunit">
    <text evidence="3">Homotetramer.</text>
</comment>
<feature type="binding site" evidence="3">
    <location>
        <begin position="140"/>
        <end position="142"/>
    </location>
    <ligand>
        <name>substrate</name>
    </ligand>
</feature>
<dbReference type="Pfam" id="PF10415">
    <property type="entry name" value="FumaraseC_C"/>
    <property type="match status" value="1"/>
</dbReference>
<dbReference type="FunFam" id="1.20.200.10:FF:000001">
    <property type="entry name" value="Fumarate hydratase, mitochondrial"/>
    <property type="match status" value="1"/>
</dbReference>
<dbReference type="EC" id="4.2.1.2" evidence="3"/>
<dbReference type="PRINTS" id="PR00145">
    <property type="entry name" value="ARGSUCLYASE"/>
</dbReference>
<dbReference type="Gene3D" id="1.10.275.10">
    <property type="entry name" value="Fumarase/aspartase (N-terminal domain)"/>
    <property type="match status" value="1"/>
</dbReference>
<evidence type="ECO:0000256" key="1">
    <source>
        <dbReference type="ARBA" id="ARBA00009084"/>
    </source>
</evidence>
<feature type="active site" evidence="3">
    <location>
        <position position="319"/>
    </location>
</feature>
<comment type="similarity">
    <text evidence="1 3">Belongs to the class-II fumarase/aspartase family. Fumarase subfamily.</text>
</comment>
<evidence type="ECO:0000256" key="3">
    <source>
        <dbReference type="HAMAP-Rule" id="MF_00743"/>
    </source>
</evidence>
<dbReference type="Pfam" id="PF00206">
    <property type="entry name" value="Lyase_1"/>
    <property type="match status" value="1"/>
</dbReference>
<dbReference type="CDD" id="cd01362">
    <property type="entry name" value="Fumarase_classII"/>
    <property type="match status" value="1"/>
</dbReference>
<feature type="binding site" evidence="3">
    <location>
        <position position="188"/>
    </location>
    <ligand>
        <name>substrate</name>
    </ligand>
</feature>
<dbReference type="InterPro" id="IPR000362">
    <property type="entry name" value="Fumarate_lyase_fam"/>
</dbReference>
<dbReference type="GO" id="GO:0004333">
    <property type="term" value="F:fumarate hydratase activity"/>
    <property type="evidence" value="ECO:0007669"/>
    <property type="project" value="UniProtKB-UniRule"/>
</dbReference>
<keyword evidence="8" id="KW-1185">Reference proteome</keyword>
<dbReference type="InterPro" id="IPR018951">
    <property type="entry name" value="Fumarase_C_C"/>
</dbReference>
<dbReference type="InterPro" id="IPR020557">
    <property type="entry name" value="Fumarate_lyase_CS"/>
</dbReference>
<comment type="pathway">
    <text evidence="3">Carbohydrate metabolism; tricarboxylic acid cycle; (S)-malate from fumarate: step 1/1.</text>
</comment>
<dbReference type="PRINTS" id="PR00149">
    <property type="entry name" value="FUMRATELYASE"/>
</dbReference>
<keyword evidence="3" id="KW-0963">Cytoplasm</keyword>
<dbReference type="InterPro" id="IPR022761">
    <property type="entry name" value="Fumarate_lyase_N"/>
</dbReference>
<dbReference type="InterPro" id="IPR024083">
    <property type="entry name" value="Fumarase/histidase_N"/>
</dbReference>
<feature type="binding site" evidence="3">
    <location>
        <begin position="325"/>
        <end position="327"/>
    </location>
    <ligand>
        <name>substrate</name>
    </ligand>
</feature>
<evidence type="ECO:0000259" key="4">
    <source>
        <dbReference type="Pfam" id="PF00206"/>
    </source>
</evidence>
<dbReference type="AlphaFoldDB" id="A0AAP5BEC9"/>
<accession>A0AAP5BEC9</accession>
<protein>
    <recommendedName>
        <fullName evidence="3">Fumarate hydratase class II</fullName>
        <shortName evidence="3">Fumarase C</shortName>
        <ecNumber evidence="3">4.2.1.2</ecNumber>
    </recommendedName>
    <alternativeName>
        <fullName evidence="3">Aerobic fumarase</fullName>
    </alternativeName>
    <alternativeName>
        <fullName evidence="3">Iron-independent fumarase</fullName>
    </alternativeName>
</protein>
<dbReference type="GO" id="GO:0005737">
    <property type="term" value="C:cytoplasm"/>
    <property type="evidence" value="ECO:0007669"/>
    <property type="project" value="UniProtKB-SubCell"/>
</dbReference>
<feature type="active site" description="Proton donor/acceptor" evidence="3">
    <location>
        <position position="189"/>
    </location>
</feature>
<dbReference type="GO" id="GO:0006099">
    <property type="term" value="P:tricarboxylic acid cycle"/>
    <property type="evidence" value="ECO:0007669"/>
    <property type="project" value="UniProtKB-UniRule"/>
</dbReference>
<dbReference type="FunFam" id="1.10.40.30:FF:000002">
    <property type="entry name" value="Fumarate hydratase class II"/>
    <property type="match status" value="1"/>
</dbReference>
<dbReference type="HAMAP" id="MF_00743">
    <property type="entry name" value="FumaraseC"/>
    <property type="match status" value="1"/>
</dbReference>
<dbReference type="InterPro" id="IPR008948">
    <property type="entry name" value="L-Aspartase-like"/>
</dbReference>
<evidence type="ECO:0000256" key="2">
    <source>
        <dbReference type="ARBA" id="ARBA00023239"/>
    </source>
</evidence>
<feature type="domain" description="Fumarase C C-terminal" evidence="5">
    <location>
        <begin position="409"/>
        <end position="461"/>
    </location>
</feature>
<comment type="caution">
    <text evidence="7">The sequence shown here is derived from an EMBL/GenBank/DDBJ whole genome shotgun (WGS) entry which is preliminary data.</text>
</comment>
<gene>
    <name evidence="3 7" type="primary">fumC</name>
    <name evidence="7" type="ORF">NIE36_14500</name>
    <name evidence="6" type="ORF">OSB80_14535</name>
</gene>
<dbReference type="PROSITE" id="PS00163">
    <property type="entry name" value="FUMARATE_LYASES"/>
    <property type="match status" value="1"/>
</dbReference>
<dbReference type="Proteomes" id="UP001242288">
    <property type="component" value="Unassembled WGS sequence"/>
</dbReference>
<comment type="catalytic activity">
    <reaction evidence="3">
        <text>(S)-malate = fumarate + H2O</text>
        <dbReference type="Rhea" id="RHEA:12460"/>
        <dbReference type="ChEBI" id="CHEBI:15377"/>
        <dbReference type="ChEBI" id="CHEBI:15589"/>
        <dbReference type="ChEBI" id="CHEBI:29806"/>
        <dbReference type="EC" id="4.2.1.2"/>
    </reaction>
</comment>
<sequence>MTEDVRMERDTFGEIAVPNARLWGAQTQRSLQNFRISSEKQSPELITALAVIKRAAAEVNQGLGVLDENKAKAIMQAADEIIDGKHPEEFPLAVWQTGSGTQTNMNLNEVIANRASELLGGERGEARKVHPNDDVNRGQSSNDVFPTAMHVAAAYAIVKHLLPALKTLRETLDGKAKAFADVVKIGRTHLQDATPLTLGQEFSGYVAQLDHGIRHVESALPHLYELAQGGTAVGTGLNAHPQFADKVAAAIGKLTGLPFVSAPNKFEVMAAADALVFAHGALKTVAASLNKIANDIRWLASGPRCGLGELSIPENEPGSSIMPGKVNPTQSEALTMLCAQVFGNDVAVNIGGASGNFELNVFRPMIAHNVLQSVRLLADGAHSFNDNCAVGIEPNRERIDTLLNESLMLVTALNPHIGYDKAAQIAKKAHKEGTTLKASALALGYVTERQFDEWVQPKDMVGHSAG</sequence>
<dbReference type="NCBIfam" id="NF008909">
    <property type="entry name" value="PRK12273.1"/>
    <property type="match status" value="1"/>
</dbReference>
<feature type="binding site" evidence="3">
    <location>
        <position position="320"/>
    </location>
    <ligand>
        <name>substrate</name>
    </ligand>
</feature>
<proteinExistence type="inferred from homology"/>
<dbReference type="PANTHER" id="PTHR11444:SF1">
    <property type="entry name" value="FUMARATE HYDRATASE, MITOCHONDRIAL"/>
    <property type="match status" value="1"/>
</dbReference>
<dbReference type="PANTHER" id="PTHR11444">
    <property type="entry name" value="ASPARTATEAMMONIA/ARGININOSUCCINATE/ADENYLOSUCCINATE LYASE"/>
    <property type="match status" value="1"/>
</dbReference>
<comment type="miscellaneous">
    <text evidence="3">There are 2 substrate-binding sites: the catalytic A site, and the non-catalytic B site that may play a role in the transfer of substrate or product between the active site and the solvent. Alternatively, the B site may bind allosteric effectors.</text>
</comment>
<reference evidence="7" key="1">
    <citation type="submission" date="2022-06" db="EMBL/GenBank/DDBJ databases">
        <title>PHB producers.</title>
        <authorList>
            <person name="Besaury L."/>
        </authorList>
    </citation>
    <scope>NUCLEOTIDE SEQUENCE</scope>
    <source>
        <strain evidence="7 8">SEWS6</strain>
    </source>
</reference>
<feature type="site" description="Important for catalytic activity" evidence="3">
    <location>
        <position position="332"/>
    </location>
</feature>
<evidence type="ECO:0000313" key="7">
    <source>
        <dbReference type="EMBL" id="MDQ6408407.1"/>
    </source>
</evidence>
<feature type="domain" description="Fumarate lyase N-terminal" evidence="4">
    <location>
        <begin position="13"/>
        <end position="343"/>
    </location>
</feature>
<dbReference type="Gene3D" id="1.20.200.10">
    <property type="entry name" value="Fumarase/aspartase (Central domain)"/>
    <property type="match status" value="1"/>
</dbReference>
<organism evidence="7 9">
    <name type="scientific">Paraburkholderia madseniana</name>
    <dbReference type="NCBI Taxonomy" id="2599607"/>
    <lineage>
        <taxon>Bacteria</taxon>
        <taxon>Pseudomonadati</taxon>
        <taxon>Pseudomonadota</taxon>
        <taxon>Betaproteobacteria</taxon>
        <taxon>Burkholderiales</taxon>
        <taxon>Burkholderiaceae</taxon>
        <taxon>Paraburkholderia</taxon>
    </lineage>
</organism>
<dbReference type="SUPFAM" id="SSF48557">
    <property type="entry name" value="L-aspartase-like"/>
    <property type="match status" value="1"/>
</dbReference>
<dbReference type="NCBIfam" id="TIGR00979">
    <property type="entry name" value="fumC_II"/>
    <property type="match status" value="1"/>
</dbReference>
<comment type="function">
    <text evidence="3">Involved in the TCA cycle. Catalyzes the stereospecific interconversion of fumarate to L-malate.</text>
</comment>
<feature type="binding site" evidence="3">
    <location>
        <begin position="99"/>
        <end position="101"/>
    </location>
    <ligand>
        <name>substrate</name>
    </ligand>
</feature>
<name>A0AAP5BEC9_9BURK</name>
<dbReference type="RefSeq" id="WP_266258210.1">
    <property type="nucleotide sequence ID" value="NZ_JAMXWF010000010.1"/>
</dbReference>
<evidence type="ECO:0000313" key="9">
    <source>
        <dbReference type="Proteomes" id="UP001242288"/>
    </source>
</evidence>
<dbReference type="EMBL" id="JAMXWF010000010">
    <property type="protein sequence ID" value="MDQ6408407.1"/>
    <property type="molecule type" value="Genomic_DNA"/>
</dbReference>
<dbReference type="GO" id="GO:0006106">
    <property type="term" value="P:fumarate metabolic process"/>
    <property type="evidence" value="ECO:0007669"/>
    <property type="project" value="InterPro"/>
</dbReference>
<comment type="subcellular location">
    <subcellularLocation>
        <location evidence="3">Cytoplasm</location>
    </subcellularLocation>
</comment>
<feature type="binding site" description="in site B" evidence="3">
    <location>
        <begin position="130"/>
        <end position="133"/>
    </location>
    <ligand>
        <name>substrate</name>
    </ligand>
</feature>
<dbReference type="Gene3D" id="1.10.40.30">
    <property type="entry name" value="Fumarase/aspartase (C-terminal domain)"/>
    <property type="match status" value="1"/>
</dbReference>
<keyword evidence="2 3" id="KW-0456">Lyase</keyword>
<dbReference type="FunFam" id="1.10.275.10:FF:000001">
    <property type="entry name" value="Fumarate hydratase, mitochondrial"/>
    <property type="match status" value="1"/>
</dbReference>
<evidence type="ECO:0000259" key="5">
    <source>
        <dbReference type="Pfam" id="PF10415"/>
    </source>
</evidence>
<dbReference type="InterPro" id="IPR005677">
    <property type="entry name" value="Fum_hydII"/>
</dbReference>
<dbReference type="Proteomes" id="UP001209412">
    <property type="component" value="Unassembled WGS sequence"/>
</dbReference>
<evidence type="ECO:0000313" key="8">
    <source>
        <dbReference type="Proteomes" id="UP001209412"/>
    </source>
</evidence>
<evidence type="ECO:0000313" key="6">
    <source>
        <dbReference type="EMBL" id="MCX4146581.1"/>
    </source>
</evidence>
<dbReference type="GO" id="GO:0006108">
    <property type="term" value="P:malate metabolic process"/>
    <property type="evidence" value="ECO:0007669"/>
    <property type="project" value="TreeGrafter"/>
</dbReference>
<keyword evidence="3" id="KW-0816">Tricarboxylic acid cycle</keyword>
<dbReference type="EMBL" id="JAPKHW010000010">
    <property type="protein sequence ID" value="MCX4146581.1"/>
    <property type="molecule type" value="Genomic_DNA"/>
</dbReference>